<dbReference type="FunFam" id="3.40.630.30:FF:000046">
    <property type="entry name" value="Dopamine N-acetyltransferase"/>
    <property type="match status" value="1"/>
</dbReference>
<dbReference type="CDD" id="cd04301">
    <property type="entry name" value="NAT_SF"/>
    <property type="match status" value="1"/>
</dbReference>
<evidence type="ECO:0000256" key="1">
    <source>
        <dbReference type="ARBA" id="ARBA00022679"/>
    </source>
</evidence>
<evidence type="ECO:0000256" key="11">
    <source>
        <dbReference type="ARBA" id="ARBA00052178"/>
    </source>
</evidence>
<dbReference type="PANTHER" id="PTHR20905:SF1">
    <property type="entry name" value="AT07410P-RELATED"/>
    <property type="match status" value="1"/>
</dbReference>
<dbReference type="GO" id="GO:0004059">
    <property type="term" value="F:aralkylamine N-acetyltransferase activity"/>
    <property type="evidence" value="ECO:0007669"/>
    <property type="project" value="UniProtKB-EC"/>
</dbReference>
<sequence>MSQTREFTVKPLLMEDREEVLKLLKRTFFVDEPLNKKIQLCPAGECAELEEFCMSPLHEGLSFKAVDNKGKIVGVLINETCPLNDRIGITLFERAEASKDPKFKKILYILAKREEGSRLWEKFPNDDKLVEFKVAATDPDWRNKGILVALVEETEKLLRQRGVRLARLDSSSEFSARAAERNDFTCYYKARYTDIKMAGEPLIVPDPPHVYDRVFVKELF</sequence>
<evidence type="ECO:0000256" key="13">
    <source>
        <dbReference type="ARBA" id="ARBA00052491"/>
    </source>
</evidence>
<evidence type="ECO:0000256" key="3">
    <source>
        <dbReference type="ARBA" id="ARBA00037926"/>
    </source>
</evidence>
<comment type="catalytic activity">
    <reaction evidence="8">
        <text>serotonin + (5Z,8Z,11Z,14Z)-eicosatetraenoyl-CoA = N-[(5Z,8Z,11Z,14Z)-eicosatetraenoyl]-serotonin + CoA + H(+)</text>
        <dbReference type="Rhea" id="RHEA:51396"/>
        <dbReference type="ChEBI" id="CHEBI:15378"/>
        <dbReference type="ChEBI" id="CHEBI:57287"/>
        <dbReference type="ChEBI" id="CHEBI:57368"/>
        <dbReference type="ChEBI" id="CHEBI:132255"/>
        <dbReference type="ChEBI" id="CHEBI:350546"/>
    </reaction>
    <physiologicalReaction direction="left-to-right" evidence="8">
        <dbReference type="Rhea" id="RHEA:51397"/>
    </physiologicalReaction>
</comment>
<dbReference type="InterPro" id="IPR016181">
    <property type="entry name" value="Acyl_CoA_acyltransferase"/>
</dbReference>
<evidence type="ECO:0000256" key="8">
    <source>
        <dbReference type="ARBA" id="ARBA00051284"/>
    </source>
</evidence>
<evidence type="ECO:0000256" key="6">
    <source>
        <dbReference type="ARBA" id="ARBA00050189"/>
    </source>
</evidence>
<dbReference type="KEGG" id="pmac:106713943"/>
<comment type="pathway">
    <text evidence="3">Aromatic compound metabolism; melatonin biosynthesis; melatonin from serotonin: step 1/2.</text>
</comment>
<dbReference type="AlphaFoldDB" id="A0A0N1I6F1"/>
<keyword evidence="2" id="KW-0012">Acyltransferase</keyword>
<dbReference type="PANTHER" id="PTHR20905">
    <property type="entry name" value="N-ACETYLTRANSFERASE-RELATED"/>
    <property type="match status" value="1"/>
</dbReference>
<organism evidence="14 15">
    <name type="scientific">Papilio machaon</name>
    <name type="common">Old World swallowtail butterfly</name>
    <dbReference type="NCBI Taxonomy" id="76193"/>
    <lineage>
        <taxon>Eukaryota</taxon>
        <taxon>Metazoa</taxon>
        <taxon>Ecdysozoa</taxon>
        <taxon>Arthropoda</taxon>
        <taxon>Hexapoda</taxon>
        <taxon>Insecta</taxon>
        <taxon>Pterygota</taxon>
        <taxon>Neoptera</taxon>
        <taxon>Endopterygota</taxon>
        <taxon>Lepidoptera</taxon>
        <taxon>Glossata</taxon>
        <taxon>Ditrysia</taxon>
        <taxon>Papilionoidea</taxon>
        <taxon>Papilionidae</taxon>
        <taxon>Papilioninae</taxon>
        <taxon>Papilio</taxon>
    </lineage>
</organism>
<dbReference type="OrthoDB" id="6605633at2759"/>
<name>A0A0N1I6F1_PAPMA</name>
<keyword evidence="15" id="KW-1185">Reference proteome</keyword>
<comment type="catalytic activity">
    <reaction evidence="12">
        <text>dopamine + hexadecanoyl-CoA = N-hexadecanoyl-dopamine + CoA + H(+)</text>
        <dbReference type="Rhea" id="RHEA:51376"/>
        <dbReference type="ChEBI" id="CHEBI:15378"/>
        <dbReference type="ChEBI" id="CHEBI:57287"/>
        <dbReference type="ChEBI" id="CHEBI:57379"/>
        <dbReference type="ChEBI" id="CHEBI:59905"/>
        <dbReference type="ChEBI" id="CHEBI:134058"/>
    </reaction>
    <physiologicalReaction direction="left-to-right" evidence="12">
        <dbReference type="Rhea" id="RHEA:51377"/>
    </physiologicalReaction>
</comment>
<comment type="catalytic activity">
    <reaction evidence="7">
        <text>serotonin + octadecanoyl-CoA = N-octadecanoyl-serotonin + CoA + H(+)</text>
        <dbReference type="Rhea" id="RHEA:51400"/>
        <dbReference type="ChEBI" id="CHEBI:15378"/>
        <dbReference type="ChEBI" id="CHEBI:57287"/>
        <dbReference type="ChEBI" id="CHEBI:57394"/>
        <dbReference type="ChEBI" id="CHEBI:134065"/>
        <dbReference type="ChEBI" id="CHEBI:350546"/>
    </reaction>
    <physiologicalReaction direction="left-to-right" evidence="7">
        <dbReference type="Rhea" id="RHEA:51401"/>
    </physiologicalReaction>
</comment>
<comment type="catalytic activity">
    <reaction evidence="6">
        <text>dopamine + (9Z)-octadecenoyl-CoA = N-(9Z-octadecanoyl)-dopamine + CoA + H(+)</text>
        <dbReference type="Rhea" id="RHEA:51380"/>
        <dbReference type="ChEBI" id="CHEBI:15378"/>
        <dbReference type="ChEBI" id="CHEBI:31883"/>
        <dbReference type="ChEBI" id="CHEBI:57287"/>
        <dbReference type="ChEBI" id="CHEBI:57387"/>
        <dbReference type="ChEBI" id="CHEBI:59905"/>
    </reaction>
    <physiologicalReaction direction="left-to-right" evidence="6">
        <dbReference type="Rhea" id="RHEA:51381"/>
    </physiologicalReaction>
</comment>
<proteinExistence type="inferred from homology"/>
<comment type="catalytic activity">
    <reaction evidence="9">
        <text>dopamine + acetyl-CoA = N-acetyldopamine + CoA + H(+)</text>
        <dbReference type="Rhea" id="RHEA:51388"/>
        <dbReference type="ChEBI" id="CHEBI:15378"/>
        <dbReference type="ChEBI" id="CHEBI:57287"/>
        <dbReference type="ChEBI" id="CHEBI:57288"/>
        <dbReference type="ChEBI" id="CHEBI:59905"/>
        <dbReference type="ChEBI" id="CHEBI:125678"/>
    </reaction>
    <physiologicalReaction direction="left-to-right" evidence="9">
        <dbReference type="Rhea" id="RHEA:51389"/>
    </physiologicalReaction>
</comment>
<dbReference type="Gene3D" id="3.40.630.30">
    <property type="match status" value="1"/>
</dbReference>
<evidence type="ECO:0000313" key="15">
    <source>
        <dbReference type="Proteomes" id="UP000053240"/>
    </source>
</evidence>
<reference evidence="14 15" key="1">
    <citation type="journal article" date="2015" name="Nat. Commun.">
        <title>Outbred genome sequencing and CRISPR/Cas9 gene editing in butterflies.</title>
        <authorList>
            <person name="Li X."/>
            <person name="Fan D."/>
            <person name="Zhang W."/>
            <person name="Liu G."/>
            <person name="Zhang L."/>
            <person name="Zhao L."/>
            <person name="Fang X."/>
            <person name="Chen L."/>
            <person name="Dong Y."/>
            <person name="Chen Y."/>
            <person name="Ding Y."/>
            <person name="Zhao R."/>
            <person name="Feng M."/>
            <person name="Zhu Y."/>
            <person name="Feng Y."/>
            <person name="Jiang X."/>
            <person name="Zhu D."/>
            <person name="Xiang H."/>
            <person name="Feng X."/>
            <person name="Li S."/>
            <person name="Wang J."/>
            <person name="Zhang G."/>
            <person name="Kronforst M.R."/>
            <person name="Wang W."/>
        </authorList>
    </citation>
    <scope>NUCLEOTIDE SEQUENCE [LARGE SCALE GENOMIC DNA]</scope>
    <source>
        <strain evidence="14">Ya'a_city_454_Pm</strain>
        <tissue evidence="14">Whole body</tissue>
    </source>
</reference>
<dbReference type="STRING" id="76193.A0A0N1I6F1"/>
<accession>A0A0N1I6F1</accession>
<dbReference type="SUPFAM" id="SSF55729">
    <property type="entry name" value="Acyl-CoA N-acyltransferases (Nat)"/>
    <property type="match status" value="1"/>
</dbReference>
<comment type="similarity">
    <text evidence="4">Belongs to the acetyltransferase family. AANAT subfamily.</text>
</comment>
<keyword evidence="1" id="KW-0808">Transferase</keyword>
<comment type="catalytic activity">
    <reaction evidence="11">
        <text>serotonin + hexadecanoyl-CoA = N-hexadecanoyl-serotonin + CoA + H(+)</text>
        <dbReference type="Rhea" id="RHEA:51384"/>
        <dbReference type="ChEBI" id="CHEBI:15378"/>
        <dbReference type="ChEBI" id="CHEBI:57287"/>
        <dbReference type="ChEBI" id="CHEBI:57379"/>
        <dbReference type="ChEBI" id="CHEBI:134059"/>
        <dbReference type="ChEBI" id="CHEBI:350546"/>
    </reaction>
    <physiologicalReaction direction="left-to-right" evidence="11">
        <dbReference type="Rhea" id="RHEA:51385"/>
    </physiologicalReaction>
</comment>
<evidence type="ECO:0000256" key="5">
    <source>
        <dbReference type="ARBA" id="ARBA00039114"/>
    </source>
</evidence>
<evidence type="ECO:0000313" key="14">
    <source>
        <dbReference type="EMBL" id="KPJ12135.1"/>
    </source>
</evidence>
<dbReference type="Proteomes" id="UP000053240">
    <property type="component" value="Unassembled WGS sequence"/>
</dbReference>
<evidence type="ECO:0000256" key="9">
    <source>
        <dbReference type="ARBA" id="ARBA00051711"/>
    </source>
</evidence>
<dbReference type="EC" id="2.3.1.87" evidence="5"/>
<evidence type="ECO:0000256" key="2">
    <source>
        <dbReference type="ARBA" id="ARBA00023315"/>
    </source>
</evidence>
<gene>
    <name evidence="14" type="ORF">RR48_03882</name>
</gene>
<comment type="catalytic activity">
    <reaction evidence="10">
        <text>serotonin + (9Z)-octadecenoyl-CoA = N-(9Z-octadecenoyl)-serotonin + CoA + H(+)</text>
        <dbReference type="Rhea" id="RHEA:51392"/>
        <dbReference type="ChEBI" id="CHEBI:15378"/>
        <dbReference type="ChEBI" id="CHEBI:57287"/>
        <dbReference type="ChEBI" id="CHEBI:57387"/>
        <dbReference type="ChEBI" id="CHEBI:134064"/>
        <dbReference type="ChEBI" id="CHEBI:350546"/>
    </reaction>
    <physiologicalReaction direction="left-to-right" evidence="10">
        <dbReference type="Rhea" id="RHEA:51393"/>
    </physiologicalReaction>
</comment>
<dbReference type="FunCoup" id="A0A0N1I6F1">
    <property type="interactions" value="19"/>
</dbReference>
<protein>
    <recommendedName>
        <fullName evidence="5">aralkylamine N-acetyltransferase</fullName>
        <ecNumber evidence="5">2.3.1.87</ecNumber>
    </recommendedName>
</protein>
<evidence type="ECO:0000256" key="7">
    <source>
        <dbReference type="ARBA" id="ARBA00050849"/>
    </source>
</evidence>
<dbReference type="InParanoid" id="A0A0N1I6F1"/>
<comment type="catalytic activity">
    <reaction evidence="13">
        <text>serotonin + acetyl-CoA = N-acetylserotonin + CoA + H(+)</text>
        <dbReference type="Rhea" id="RHEA:25217"/>
        <dbReference type="ChEBI" id="CHEBI:15378"/>
        <dbReference type="ChEBI" id="CHEBI:17697"/>
        <dbReference type="ChEBI" id="CHEBI:57287"/>
        <dbReference type="ChEBI" id="CHEBI:57288"/>
        <dbReference type="ChEBI" id="CHEBI:350546"/>
        <dbReference type="EC" id="2.3.1.87"/>
    </reaction>
    <physiologicalReaction direction="left-to-right" evidence="13">
        <dbReference type="Rhea" id="RHEA:25218"/>
    </physiologicalReaction>
</comment>
<evidence type="ECO:0000256" key="12">
    <source>
        <dbReference type="ARBA" id="ARBA00052335"/>
    </source>
</evidence>
<dbReference type="EMBL" id="KQ460813">
    <property type="protein sequence ID" value="KPJ12135.1"/>
    <property type="molecule type" value="Genomic_DNA"/>
</dbReference>
<evidence type="ECO:0000256" key="4">
    <source>
        <dbReference type="ARBA" id="ARBA00038182"/>
    </source>
</evidence>
<evidence type="ECO:0000256" key="10">
    <source>
        <dbReference type="ARBA" id="ARBA00051823"/>
    </source>
</evidence>